<dbReference type="CDD" id="cd01097">
    <property type="entry name" value="Tetrahydromethanopterin_reductase"/>
    <property type="match status" value="1"/>
</dbReference>
<accession>A0A511ADJ0</accession>
<dbReference type="Pfam" id="PF00296">
    <property type="entry name" value="Bac_luciferase"/>
    <property type="match status" value="1"/>
</dbReference>
<dbReference type="PANTHER" id="PTHR43244">
    <property type="match status" value="1"/>
</dbReference>
<dbReference type="GO" id="GO:0016705">
    <property type="term" value="F:oxidoreductase activity, acting on paired donors, with incorporation or reduction of molecular oxygen"/>
    <property type="evidence" value="ECO:0007669"/>
    <property type="project" value="InterPro"/>
</dbReference>
<dbReference type="OrthoDB" id="180193at2"/>
<evidence type="ECO:0000256" key="1">
    <source>
        <dbReference type="ARBA" id="ARBA00023002"/>
    </source>
</evidence>
<keyword evidence="1" id="KW-0560">Oxidoreductase</keyword>
<dbReference type="Proteomes" id="UP000321225">
    <property type="component" value="Unassembled WGS sequence"/>
</dbReference>
<sequence length="319" mass="34666">MVVIGYHASHEQHSPGELLTLAQLAEAAGFESAMCSDHLAPWTRGQGHSGFAWTWLGAAMATTSIPFGVVNAPGQRYHPVIIAQAIATVEQMFPRRFWVAFGSGEALNEHVTGDAWPAKVERQQRLVESVALIRSLLAGERVSVDGAIRAHDARIWSLPVRTSPLLGAAVSPETAGWVAGWSEGLITVGATPERARAVLGRYRAARGAGEARLQIHLSLGDSDDEALAAARAQWAHSTIPEELLPELDEPEEFEARIGASDEALREAVVIDSSTERMAERLARLAEGFDHIYLNHVGQDQRAFLRRCEAELLPALRDLL</sequence>
<keyword evidence="4" id="KW-1185">Reference proteome</keyword>
<organism evidence="3 4">
    <name type="scientific">Microbacterium aerolatum</name>
    <dbReference type="NCBI Taxonomy" id="153731"/>
    <lineage>
        <taxon>Bacteria</taxon>
        <taxon>Bacillati</taxon>
        <taxon>Actinomycetota</taxon>
        <taxon>Actinomycetes</taxon>
        <taxon>Micrococcales</taxon>
        <taxon>Microbacteriaceae</taxon>
        <taxon>Microbacterium</taxon>
    </lineage>
</organism>
<gene>
    <name evidence="3" type="ORF">MAE01_12620</name>
</gene>
<feature type="domain" description="Luciferase-like" evidence="2">
    <location>
        <begin position="9"/>
        <end position="286"/>
    </location>
</feature>
<dbReference type="Gene3D" id="3.20.20.30">
    <property type="entry name" value="Luciferase-like domain"/>
    <property type="match status" value="1"/>
</dbReference>
<proteinExistence type="predicted"/>
<comment type="caution">
    <text evidence="3">The sequence shown here is derived from an EMBL/GenBank/DDBJ whole genome shotgun (WGS) entry which is preliminary data.</text>
</comment>
<dbReference type="PANTHER" id="PTHR43244:SF1">
    <property type="entry name" value="5,10-METHYLENETETRAHYDROMETHANOPTERIN REDUCTASE"/>
    <property type="match status" value="1"/>
</dbReference>
<reference evidence="3 4" key="1">
    <citation type="submission" date="2019-07" db="EMBL/GenBank/DDBJ databases">
        <title>Whole genome shotgun sequence of Microbacterium aerolatum NBRC 103071.</title>
        <authorList>
            <person name="Hosoyama A."/>
            <person name="Uohara A."/>
            <person name="Ohji S."/>
            <person name="Ichikawa N."/>
        </authorList>
    </citation>
    <scope>NUCLEOTIDE SEQUENCE [LARGE SCALE GENOMIC DNA]</scope>
    <source>
        <strain evidence="3 4">NBRC 103071</strain>
    </source>
</reference>
<dbReference type="NCBIfam" id="TIGR03557">
    <property type="entry name" value="F420_G6P_family"/>
    <property type="match status" value="1"/>
</dbReference>
<evidence type="ECO:0000259" key="2">
    <source>
        <dbReference type="Pfam" id="PF00296"/>
    </source>
</evidence>
<dbReference type="EMBL" id="BJUW01000004">
    <property type="protein sequence ID" value="GEK86086.1"/>
    <property type="molecule type" value="Genomic_DNA"/>
</dbReference>
<protein>
    <submittedName>
        <fullName evidence="3">LLM class F420-dependent oxidoreductase</fullName>
    </submittedName>
</protein>
<dbReference type="AlphaFoldDB" id="A0A511ADJ0"/>
<dbReference type="InterPro" id="IPR036661">
    <property type="entry name" value="Luciferase-like_sf"/>
</dbReference>
<evidence type="ECO:0000313" key="3">
    <source>
        <dbReference type="EMBL" id="GEK86086.1"/>
    </source>
</evidence>
<evidence type="ECO:0000313" key="4">
    <source>
        <dbReference type="Proteomes" id="UP000321225"/>
    </source>
</evidence>
<dbReference type="InterPro" id="IPR019945">
    <property type="entry name" value="F420_G6P_DH-rel"/>
</dbReference>
<dbReference type="InterPro" id="IPR050564">
    <property type="entry name" value="F420-G6PD/mer"/>
</dbReference>
<dbReference type="InterPro" id="IPR011251">
    <property type="entry name" value="Luciferase-like_dom"/>
</dbReference>
<name>A0A511ADJ0_9MICO</name>
<dbReference type="SUPFAM" id="SSF51679">
    <property type="entry name" value="Bacterial luciferase-like"/>
    <property type="match status" value="1"/>
</dbReference>
<dbReference type="RefSeq" id="WP_147038712.1">
    <property type="nucleotide sequence ID" value="NZ_BJUW01000004.1"/>
</dbReference>